<dbReference type="AlphaFoldDB" id="A0A0V1IRY3"/>
<accession>A0A0V1IRY3</accession>
<evidence type="ECO:0000256" key="1">
    <source>
        <dbReference type="SAM" id="MobiDB-lite"/>
    </source>
</evidence>
<evidence type="ECO:0000313" key="3">
    <source>
        <dbReference type="EMBL" id="KRZ25530.1"/>
    </source>
</evidence>
<evidence type="ECO:0000313" key="4">
    <source>
        <dbReference type="Proteomes" id="UP000054805"/>
    </source>
</evidence>
<dbReference type="EMBL" id="JYDU01000001">
    <property type="protein sequence ID" value="KRY01863.1"/>
    <property type="molecule type" value="Genomic_DNA"/>
</dbReference>
<sequence>MYLKEKRKSYKKSRNSKALLSVNDKHRQTGHANAVPREFYLSTLCFNDDKTTSTIIDYL</sequence>
<reference evidence="4 5" key="1">
    <citation type="submission" date="2015-01" db="EMBL/GenBank/DDBJ databases">
        <title>Evolution of Trichinella species and genotypes.</title>
        <authorList>
            <person name="Korhonen P.K."/>
            <person name="Edoardo P."/>
            <person name="Giuseppe L.R."/>
            <person name="Gasser R.B."/>
        </authorList>
    </citation>
    <scope>NUCLEOTIDE SEQUENCE [LARGE SCALE GENOMIC DNA]</scope>
    <source>
        <strain evidence="2">ISS141</strain>
        <strain evidence="3">ISS588</strain>
    </source>
</reference>
<feature type="region of interest" description="Disordered" evidence="1">
    <location>
        <begin position="1"/>
        <end position="25"/>
    </location>
</feature>
<proteinExistence type="predicted"/>
<dbReference type="Proteomes" id="UP000054805">
    <property type="component" value="Unassembled WGS sequence"/>
</dbReference>
<dbReference type="EMBL" id="JYDS01000100">
    <property type="protein sequence ID" value="KRZ25530.1"/>
    <property type="molecule type" value="Genomic_DNA"/>
</dbReference>
<organism evidence="3 4">
    <name type="scientific">Trichinella pseudospiralis</name>
    <name type="common">Parasitic roundworm</name>
    <dbReference type="NCBI Taxonomy" id="6337"/>
    <lineage>
        <taxon>Eukaryota</taxon>
        <taxon>Metazoa</taxon>
        <taxon>Ecdysozoa</taxon>
        <taxon>Nematoda</taxon>
        <taxon>Enoplea</taxon>
        <taxon>Dorylaimia</taxon>
        <taxon>Trichinellida</taxon>
        <taxon>Trichinellidae</taxon>
        <taxon>Trichinella</taxon>
    </lineage>
</organism>
<protein>
    <submittedName>
        <fullName evidence="3">Uncharacterized protein</fullName>
    </submittedName>
</protein>
<keyword evidence="4" id="KW-1185">Reference proteome</keyword>
<evidence type="ECO:0000313" key="2">
    <source>
        <dbReference type="EMBL" id="KRY01863.1"/>
    </source>
</evidence>
<comment type="caution">
    <text evidence="3">The sequence shown here is derived from an EMBL/GenBank/DDBJ whole genome shotgun (WGS) entry which is preliminary data.</text>
</comment>
<gene>
    <name evidence="3" type="ORF">T4B_11954</name>
    <name evidence="2" type="ORF">T4E_3296</name>
</gene>
<name>A0A0V1IRY3_TRIPS</name>
<evidence type="ECO:0000313" key="5">
    <source>
        <dbReference type="Proteomes" id="UP000054815"/>
    </source>
</evidence>
<feature type="compositionally biased region" description="Basic residues" evidence="1">
    <location>
        <begin position="1"/>
        <end position="15"/>
    </location>
</feature>
<dbReference type="Proteomes" id="UP000054815">
    <property type="component" value="Unassembled WGS sequence"/>
</dbReference>